<keyword evidence="5" id="KW-1003">Cell membrane</keyword>
<dbReference type="SUPFAM" id="SSF55785">
    <property type="entry name" value="PYP-like sensor domain (PAS domain)"/>
    <property type="match status" value="5"/>
</dbReference>
<dbReference type="SMART" id="SM00086">
    <property type="entry name" value="PAC"/>
    <property type="match status" value="5"/>
</dbReference>
<dbReference type="InterPro" id="IPR005467">
    <property type="entry name" value="His_kinase_dom"/>
</dbReference>
<dbReference type="Gene3D" id="1.20.120.160">
    <property type="entry name" value="HPT domain"/>
    <property type="match status" value="1"/>
</dbReference>
<dbReference type="GO" id="GO:0005886">
    <property type="term" value="C:plasma membrane"/>
    <property type="evidence" value="ECO:0007669"/>
    <property type="project" value="UniProtKB-SubCell"/>
</dbReference>
<dbReference type="PANTHER" id="PTHR45339:SF1">
    <property type="entry name" value="HYBRID SIGNAL TRANSDUCTION HISTIDINE KINASE J"/>
    <property type="match status" value="1"/>
</dbReference>
<dbReference type="SUPFAM" id="SSF47226">
    <property type="entry name" value="Histidine-containing phosphotransfer domain, HPT domain"/>
    <property type="match status" value="1"/>
</dbReference>
<evidence type="ECO:0000256" key="2">
    <source>
        <dbReference type="ARBA" id="ARBA00004429"/>
    </source>
</evidence>
<dbReference type="InterPro" id="IPR004358">
    <property type="entry name" value="Sig_transdc_His_kin-like_C"/>
</dbReference>
<feature type="domain" description="PAS" evidence="26">
    <location>
        <begin position="276"/>
        <end position="346"/>
    </location>
</feature>
<dbReference type="Pfam" id="PF02518">
    <property type="entry name" value="HATPase_c"/>
    <property type="match status" value="1"/>
</dbReference>
<evidence type="ECO:0000256" key="5">
    <source>
        <dbReference type="ARBA" id="ARBA00022475"/>
    </source>
</evidence>
<keyword evidence="22" id="KW-0175">Coiled coil</keyword>
<dbReference type="PRINTS" id="PR00344">
    <property type="entry name" value="BCTRLSENSOR"/>
</dbReference>
<feature type="modified residue" description="4-aspartylphosphate" evidence="21">
    <location>
        <position position="982"/>
    </location>
</feature>
<dbReference type="Pfam" id="PF00989">
    <property type="entry name" value="PAS"/>
    <property type="match status" value="1"/>
</dbReference>
<feature type="domain" description="PAC" evidence="27">
    <location>
        <begin position="476"/>
        <end position="528"/>
    </location>
</feature>
<dbReference type="InterPro" id="IPR000014">
    <property type="entry name" value="PAS"/>
</dbReference>
<evidence type="ECO:0000259" key="25">
    <source>
        <dbReference type="PROSITE" id="PS50110"/>
    </source>
</evidence>
<dbReference type="Pfam" id="PF00072">
    <property type="entry name" value="Response_reg"/>
    <property type="match status" value="1"/>
</dbReference>
<dbReference type="Gene3D" id="3.30.450.20">
    <property type="entry name" value="PAS domain"/>
    <property type="match status" value="5"/>
</dbReference>
<feature type="domain" description="Response regulatory" evidence="25">
    <location>
        <begin position="932"/>
        <end position="1050"/>
    </location>
</feature>
<evidence type="ECO:0000256" key="14">
    <source>
        <dbReference type="ARBA" id="ARBA00022989"/>
    </source>
</evidence>
<dbReference type="InterPro" id="IPR036890">
    <property type="entry name" value="HATPase_C_sf"/>
</dbReference>
<feature type="domain" description="PAS" evidence="26">
    <location>
        <begin position="529"/>
        <end position="601"/>
    </location>
</feature>
<keyword evidence="16" id="KW-0472">Membrane</keyword>
<dbReference type="InterPro" id="IPR036097">
    <property type="entry name" value="HisK_dim/P_sf"/>
</dbReference>
<dbReference type="InterPro" id="IPR003594">
    <property type="entry name" value="HATPase_dom"/>
</dbReference>
<dbReference type="FunFam" id="2.10.70.100:FF:000001">
    <property type="entry name" value="Sensory transduction histidine kinase"/>
    <property type="match status" value="1"/>
</dbReference>
<dbReference type="SUPFAM" id="SSF47384">
    <property type="entry name" value="Homodimeric domain of signal transducing histidine kinase"/>
    <property type="match status" value="1"/>
</dbReference>
<dbReference type="InterPro" id="IPR013655">
    <property type="entry name" value="PAS_fold_3"/>
</dbReference>
<keyword evidence="30" id="KW-1185">Reference proteome</keyword>
<organism evidence="29 30">
    <name type="scientific">Rubrobacter tropicus</name>
    <dbReference type="NCBI Taxonomy" id="2653851"/>
    <lineage>
        <taxon>Bacteria</taxon>
        <taxon>Bacillati</taxon>
        <taxon>Actinomycetota</taxon>
        <taxon>Rubrobacteria</taxon>
        <taxon>Rubrobacterales</taxon>
        <taxon>Rubrobacteraceae</taxon>
        <taxon>Rubrobacter</taxon>
    </lineage>
</organism>
<feature type="domain" description="PAS" evidence="26">
    <location>
        <begin position="148"/>
        <end position="219"/>
    </location>
</feature>
<keyword evidence="6" id="KW-0997">Cell inner membrane</keyword>
<dbReference type="NCBIfam" id="TIGR00229">
    <property type="entry name" value="sensory_box"/>
    <property type="match status" value="5"/>
</dbReference>
<evidence type="ECO:0000256" key="8">
    <source>
        <dbReference type="ARBA" id="ARBA00022679"/>
    </source>
</evidence>
<dbReference type="PROSITE" id="PS50110">
    <property type="entry name" value="RESPONSE_REGULATORY"/>
    <property type="match status" value="1"/>
</dbReference>
<dbReference type="PANTHER" id="PTHR45339">
    <property type="entry name" value="HYBRID SIGNAL TRANSDUCTION HISTIDINE KINASE J"/>
    <property type="match status" value="1"/>
</dbReference>
<evidence type="ECO:0000259" key="26">
    <source>
        <dbReference type="PROSITE" id="PS50112"/>
    </source>
</evidence>
<evidence type="ECO:0000256" key="9">
    <source>
        <dbReference type="ARBA" id="ARBA00022692"/>
    </source>
</evidence>
<dbReference type="EMBL" id="CP045119">
    <property type="protein sequence ID" value="QIN83985.1"/>
    <property type="molecule type" value="Genomic_DNA"/>
</dbReference>
<keyword evidence="12" id="KW-0418">Kinase</keyword>
<evidence type="ECO:0000256" key="22">
    <source>
        <dbReference type="SAM" id="Coils"/>
    </source>
</evidence>
<dbReference type="InterPro" id="IPR036641">
    <property type="entry name" value="HPT_dom_sf"/>
</dbReference>
<gene>
    <name evidence="29" type="ORF">GBA63_16025</name>
</gene>
<feature type="domain" description="PAS" evidence="26">
    <location>
        <begin position="13"/>
        <end position="65"/>
    </location>
</feature>
<keyword evidence="10" id="KW-0677">Repeat</keyword>
<name>A0A6G8QBW3_9ACTN</name>
<dbReference type="InterPro" id="IPR013767">
    <property type="entry name" value="PAS_fold"/>
</dbReference>
<feature type="domain" description="PAC" evidence="27">
    <location>
        <begin position="604"/>
        <end position="656"/>
    </location>
</feature>
<comment type="similarity">
    <text evidence="3">In the N-terminal section; belongs to the phytochrome family.</text>
</comment>
<feature type="region of interest" description="Disordered" evidence="23">
    <location>
        <begin position="1053"/>
        <end position="1073"/>
    </location>
</feature>
<dbReference type="SMART" id="SM00387">
    <property type="entry name" value="HATPase_c"/>
    <property type="match status" value="1"/>
</dbReference>
<evidence type="ECO:0000259" key="27">
    <source>
        <dbReference type="PROSITE" id="PS50113"/>
    </source>
</evidence>
<dbReference type="Proteomes" id="UP000501452">
    <property type="component" value="Chromosome"/>
</dbReference>
<evidence type="ECO:0000259" key="28">
    <source>
        <dbReference type="PROSITE" id="PS50894"/>
    </source>
</evidence>
<dbReference type="Gene3D" id="3.40.50.2300">
    <property type="match status" value="1"/>
</dbReference>
<evidence type="ECO:0000256" key="20">
    <source>
        <dbReference type="PROSITE-ProRule" id="PRU00110"/>
    </source>
</evidence>
<dbReference type="FunFam" id="1.10.287.130:FF:000002">
    <property type="entry name" value="Two-component osmosensing histidine kinase"/>
    <property type="match status" value="1"/>
</dbReference>
<evidence type="ECO:0000256" key="12">
    <source>
        <dbReference type="ARBA" id="ARBA00022777"/>
    </source>
</evidence>
<reference evidence="29 30" key="1">
    <citation type="submission" date="2019-10" db="EMBL/GenBank/DDBJ databases">
        <title>Rubrobacter sp nov SCSIO 52090 isolated from a deep-sea sediment in the South China Sea.</title>
        <authorList>
            <person name="Chen R.W."/>
        </authorList>
    </citation>
    <scope>NUCLEOTIDE SEQUENCE [LARGE SCALE GENOMIC DNA]</scope>
    <source>
        <strain evidence="29 30">SCSIO 52909</strain>
    </source>
</reference>
<feature type="modified residue" description="Phosphohistidine" evidence="20">
    <location>
        <position position="1129"/>
    </location>
</feature>
<dbReference type="InterPro" id="IPR035965">
    <property type="entry name" value="PAS-like_dom_sf"/>
</dbReference>
<comment type="subcellular location">
    <subcellularLocation>
        <location evidence="2">Cell inner membrane</location>
        <topology evidence="2">Multi-pass membrane protein</topology>
    </subcellularLocation>
</comment>
<dbReference type="GO" id="GO:0005524">
    <property type="term" value="F:ATP binding"/>
    <property type="evidence" value="ECO:0007669"/>
    <property type="project" value="UniProtKB-KW"/>
</dbReference>
<feature type="domain" description="Histidine kinase" evidence="24">
    <location>
        <begin position="674"/>
        <end position="895"/>
    </location>
</feature>
<feature type="domain" description="HPt" evidence="28">
    <location>
        <begin position="1090"/>
        <end position="1183"/>
    </location>
</feature>
<evidence type="ECO:0000259" key="24">
    <source>
        <dbReference type="PROSITE" id="PS50109"/>
    </source>
</evidence>
<evidence type="ECO:0000313" key="30">
    <source>
        <dbReference type="Proteomes" id="UP000501452"/>
    </source>
</evidence>
<evidence type="ECO:0000256" key="6">
    <source>
        <dbReference type="ARBA" id="ARBA00022519"/>
    </source>
</evidence>
<feature type="coiled-coil region" evidence="22">
    <location>
        <begin position="379"/>
        <end position="406"/>
    </location>
</feature>
<dbReference type="RefSeq" id="WP_166177760.1">
    <property type="nucleotide sequence ID" value="NZ_CP045119.1"/>
</dbReference>
<evidence type="ECO:0000256" key="23">
    <source>
        <dbReference type="SAM" id="MobiDB-lite"/>
    </source>
</evidence>
<dbReference type="FunFam" id="3.30.450.20:FF:000088">
    <property type="entry name" value="Sensory transduction histidine kinase"/>
    <property type="match status" value="1"/>
</dbReference>
<dbReference type="InterPro" id="IPR001610">
    <property type="entry name" value="PAC"/>
</dbReference>
<keyword evidence="14" id="KW-1133">Transmembrane helix</keyword>
<keyword evidence="11" id="KW-0547">Nucleotide-binding</keyword>
<evidence type="ECO:0000256" key="18">
    <source>
        <dbReference type="ARBA" id="ARBA00068150"/>
    </source>
</evidence>
<dbReference type="Pfam" id="PF08447">
    <property type="entry name" value="PAS_3"/>
    <property type="match status" value="3"/>
</dbReference>
<protein>
    <recommendedName>
        <fullName evidence="19">Circadian input-output histidine kinase CikA</fullName>
        <ecNumber evidence="4">2.7.13.3</ecNumber>
    </recommendedName>
    <alternativeName>
        <fullName evidence="18">Sensory/regulatory protein RpfC</fullName>
    </alternativeName>
</protein>
<dbReference type="GO" id="GO:0006355">
    <property type="term" value="P:regulation of DNA-templated transcription"/>
    <property type="evidence" value="ECO:0007669"/>
    <property type="project" value="InterPro"/>
</dbReference>
<feature type="compositionally biased region" description="Pro residues" evidence="23">
    <location>
        <begin position="905"/>
        <end position="916"/>
    </location>
</feature>
<dbReference type="SMART" id="SM00073">
    <property type="entry name" value="HPT"/>
    <property type="match status" value="1"/>
</dbReference>
<dbReference type="Pfam" id="PF01627">
    <property type="entry name" value="Hpt"/>
    <property type="match status" value="1"/>
</dbReference>
<accession>A0A6G8QBW3</accession>
<dbReference type="CDD" id="cd00082">
    <property type="entry name" value="HisKA"/>
    <property type="match status" value="1"/>
</dbReference>
<dbReference type="Pfam" id="PF00512">
    <property type="entry name" value="HisKA"/>
    <property type="match status" value="1"/>
</dbReference>
<evidence type="ECO:0000256" key="11">
    <source>
        <dbReference type="ARBA" id="ARBA00022741"/>
    </source>
</evidence>
<evidence type="ECO:0000256" key="17">
    <source>
        <dbReference type="ARBA" id="ARBA00064003"/>
    </source>
</evidence>
<evidence type="ECO:0000256" key="21">
    <source>
        <dbReference type="PROSITE-ProRule" id="PRU00169"/>
    </source>
</evidence>
<dbReference type="Gene3D" id="3.30.565.10">
    <property type="entry name" value="Histidine kinase-like ATPase, C-terminal domain"/>
    <property type="match status" value="1"/>
</dbReference>
<evidence type="ECO:0000256" key="15">
    <source>
        <dbReference type="ARBA" id="ARBA00023012"/>
    </source>
</evidence>
<dbReference type="PROSITE" id="PS50112">
    <property type="entry name" value="PAS"/>
    <property type="match status" value="5"/>
</dbReference>
<dbReference type="AlphaFoldDB" id="A0A6G8QBW3"/>
<feature type="coiled-coil region" evidence="22">
    <location>
        <begin position="647"/>
        <end position="674"/>
    </location>
</feature>
<feature type="region of interest" description="Disordered" evidence="23">
    <location>
        <begin position="895"/>
        <end position="928"/>
    </location>
</feature>
<comment type="subunit">
    <text evidence="17">At low DSF concentrations, interacts with RpfF.</text>
</comment>
<sequence length="1187" mass="131024">MARSDGKDLLTPRDLGMGRLFESVRDAVIVADADTGGVVLWNPAAREIFGYSAAEALGMSVEELVPGRLKELHRAGMAGYRDTGHGRYVDSNAVLALPAVRKGGEEIRVELTLSPMEVTSGAAEGRFVLAIVRDATDREHTEEALRESEERYRLVARATNEAIWDSDLPADRQTWNGAVEKMFGYPVGIVTDGAWWEDHIHPEDRGRVVSGIEEVLGGTGETWSDEYRFRRADGAYATVVDRGYVVRGAGGEPVRVVGSMMDVTERRRSEETLRASEAELRALFAAMSDLIMVLDAEGRYLRIAPTNPSLLYKPSEDLIGRSIREVFDEDLADAFLGHIRRALEEGRPVNTEYTLEIGGREVWFAGTVSPISADRVLYVARDITERKRSEQRIREAEERYRSLVERMPAVTYIQEIGSPDSAMYMSPQIERLTGYTPEECGDPDLRWRMVHPEDRGPMRSEEEETGGQVGEPGEVFATEYRVLHRDGRTVWVRNEAVLFEDEATGARYWQGFMVDITERKRAEEALRRSEAVLAEAQRVAQLGSWDWDIKAGVTSWSDEVFRIYGFEPGAFVPSFERMIEAVHPDDRATVRRAVTGALRDNEPYDLEHRVVWPDGTVRWVHRRGEVVRDEEGEPSRMLGTVHDVTGRRRFEEELRRAKEEADAANKAKSEFLANMSHEIRTPMNGVIGMTELLLGTELSPQQRRYVEIARSSGDVLLALLDDILDFSKIEAGKVRVETVDFDLPALVGETVAVFDERAREKGLELTSSVASDVPARVGGDPFRIRQVLTNLLSNAVKFTENGRVSLRVGRAEGRGDAATVRFEVADTGIGITDEQRARLFRPFSQADASTTRRYGGTGLGLAISAQLVGMMGGEMDVESEPGAGSTFSFTLPLTERPGAATTPIPSVPAPADPSPPAGQDAGATEADRSAANVLVAEDTLTNQLVAVELLKRRGYGASVVSDGEEAVEAVFSKGPYAAVLMDVQMPKMDGYEATREIRKREAGERRIPIIAMTAHALQGDREKAIEAGMDDHLSKPIRPEELDRVLKRWVARTPGPREVPGRAPDADADSGGSLDRTVLESLRLIQQEGGGEIVARLVGTFLNEAPSYLAALHATAERGEPQAFWQTAHALNGTCRSVGAGRMGSLCLQLERLGDSGDLTRAPDLLALLEREFERVRLLLDIELSAD</sequence>
<dbReference type="CDD" id="cd16922">
    <property type="entry name" value="HATPase_EvgS-ArcB-TorS-like"/>
    <property type="match status" value="1"/>
</dbReference>
<keyword evidence="15" id="KW-0902">Two-component regulatory system</keyword>
<keyword evidence="7 21" id="KW-0597">Phosphoprotein</keyword>
<dbReference type="SMART" id="SM00388">
    <property type="entry name" value="HisKA"/>
    <property type="match status" value="1"/>
</dbReference>
<dbReference type="InterPro" id="IPR003661">
    <property type="entry name" value="HisK_dim/P_dom"/>
</dbReference>
<dbReference type="InterPro" id="IPR001789">
    <property type="entry name" value="Sig_transdc_resp-reg_receiver"/>
</dbReference>
<dbReference type="SMART" id="SM00448">
    <property type="entry name" value="REC"/>
    <property type="match status" value="1"/>
</dbReference>
<dbReference type="InterPro" id="IPR000700">
    <property type="entry name" value="PAS-assoc_C"/>
</dbReference>
<dbReference type="PROSITE" id="PS50113">
    <property type="entry name" value="PAC"/>
    <property type="match status" value="4"/>
</dbReference>
<evidence type="ECO:0000256" key="4">
    <source>
        <dbReference type="ARBA" id="ARBA00012438"/>
    </source>
</evidence>
<dbReference type="InterPro" id="IPR008207">
    <property type="entry name" value="Sig_transdc_His_kin_Hpt_dom"/>
</dbReference>
<dbReference type="PROSITE" id="PS50894">
    <property type="entry name" value="HPT"/>
    <property type="match status" value="1"/>
</dbReference>
<feature type="domain" description="PAC" evidence="27">
    <location>
        <begin position="223"/>
        <end position="275"/>
    </location>
</feature>
<evidence type="ECO:0000256" key="10">
    <source>
        <dbReference type="ARBA" id="ARBA00022737"/>
    </source>
</evidence>
<proteinExistence type="inferred from homology"/>
<keyword evidence="13" id="KW-0067">ATP-binding</keyword>
<dbReference type="SUPFAM" id="SSF52172">
    <property type="entry name" value="CheY-like"/>
    <property type="match status" value="1"/>
</dbReference>
<feature type="domain" description="PAC" evidence="27">
    <location>
        <begin position="93"/>
        <end position="147"/>
    </location>
</feature>
<dbReference type="SMART" id="SM00091">
    <property type="entry name" value="PAS"/>
    <property type="match status" value="5"/>
</dbReference>
<dbReference type="InterPro" id="IPR011006">
    <property type="entry name" value="CheY-like_superfamily"/>
</dbReference>
<dbReference type="InterPro" id="IPR013656">
    <property type="entry name" value="PAS_4"/>
</dbReference>
<evidence type="ECO:0000256" key="19">
    <source>
        <dbReference type="ARBA" id="ARBA00074306"/>
    </source>
</evidence>
<comment type="catalytic activity">
    <reaction evidence="1">
        <text>ATP + protein L-histidine = ADP + protein N-phospho-L-histidine.</text>
        <dbReference type="EC" id="2.7.13.3"/>
    </reaction>
</comment>
<dbReference type="GO" id="GO:0000155">
    <property type="term" value="F:phosphorelay sensor kinase activity"/>
    <property type="evidence" value="ECO:0007669"/>
    <property type="project" value="InterPro"/>
</dbReference>
<dbReference type="FunFam" id="3.30.565.10:FF:000010">
    <property type="entry name" value="Sensor histidine kinase RcsC"/>
    <property type="match status" value="1"/>
</dbReference>
<dbReference type="KEGG" id="rub:GBA63_16025"/>
<dbReference type="Gene3D" id="2.10.70.100">
    <property type="match status" value="1"/>
</dbReference>
<keyword evidence="9" id="KW-0812">Transmembrane</keyword>
<dbReference type="CDD" id="cd17546">
    <property type="entry name" value="REC_hyHK_CKI1_RcsC-like"/>
    <property type="match status" value="1"/>
</dbReference>
<dbReference type="EC" id="2.7.13.3" evidence="4"/>
<evidence type="ECO:0000256" key="13">
    <source>
        <dbReference type="ARBA" id="ARBA00022840"/>
    </source>
</evidence>
<dbReference type="SUPFAM" id="SSF55874">
    <property type="entry name" value="ATPase domain of HSP90 chaperone/DNA topoisomerase II/histidine kinase"/>
    <property type="match status" value="1"/>
</dbReference>
<keyword evidence="8" id="KW-0808">Transferase</keyword>
<dbReference type="Gene3D" id="1.10.287.130">
    <property type="match status" value="1"/>
</dbReference>
<dbReference type="Pfam" id="PF08448">
    <property type="entry name" value="PAS_4"/>
    <property type="match status" value="1"/>
</dbReference>
<evidence type="ECO:0000256" key="16">
    <source>
        <dbReference type="ARBA" id="ARBA00023136"/>
    </source>
</evidence>
<feature type="domain" description="PAS" evidence="26">
    <location>
        <begin position="396"/>
        <end position="460"/>
    </location>
</feature>
<dbReference type="PROSITE" id="PS50109">
    <property type="entry name" value="HIS_KIN"/>
    <property type="match status" value="1"/>
</dbReference>
<evidence type="ECO:0000256" key="1">
    <source>
        <dbReference type="ARBA" id="ARBA00000085"/>
    </source>
</evidence>
<evidence type="ECO:0000313" key="29">
    <source>
        <dbReference type="EMBL" id="QIN83985.1"/>
    </source>
</evidence>
<evidence type="ECO:0000256" key="3">
    <source>
        <dbReference type="ARBA" id="ARBA00006402"/>
    </source>
</evidence>
<evidence type="ECO:0000256" key="7">
    <source>
        <dbReference type="ARBA" id="ARBA00022553"/>
    </source>
</evidence>
<dbReference type="CDD" id="cd00088">
    <property type="entry name" value="HPT"/>
    <property type="match status" value="1"/>
</dbReference>
<dbReference type="CDD" id="cd00130">
    <property type="entry name" value="PAS"/>
    <property type="match status" value="5"/>
</dbReference>